<name>A0AA88H993_ARTSF</name>
<dbReference type="Proteomes" id="UP001187531">
    <property type="component" value="Unassembled WGS sequence"/>
</dbReference>
<protein>
    <submittedName>
        <fullName evidence="1">Uncharacterized protein</fullName>
    </submittedName>
</protein>
<sequence>MVHTLITSFQSTVKAIIRCFVKLKILNGSNPLELPLELQNYKDVKDVLYGPNTEAYLNEEGASGKAVEQFRLTCLGLKHMRKRKRKRGIEGLERR</sequence>
<keyword evidence="2" id="KW-1185">Reference proteome</keyword>
<evidence type="ECO:0000313" key="2">
    <source>
        <dbReference type="Proteomes" id="UP001187531"/>
    </source>
</evidence>
<comment type="caution">
    <text evidence="1">The sequence shown here is derived from an EMBL/GenBank/DDBJ whole genome shotgun (WGS) entry which is preliminary data.</text>
</comment>
<gene>
    <name evidence="1" type="ORF">QYM36_020119</name>
</gene>
<dbReference type="AlphaFoldDB" id="A0AA88H993"/>
<accession>A0AA88H993</accession>
<evidence type="ECO:0000313" key="1">
    <source>
        <dbReference type="EMBL" id="KAK2701212.1"/>
    </source>
</evidence>
<organism evidence="1 2">
    <name type="scientific">Artemia franciscana</name>
    <name type="common">Brine shrimp</name>
    <name type="synonym">Artemia sanfranciscana</name>
    <dbReference type="NCBI Taxonomy" id="6661"/>
    <lineage>
        <taxon>Eukaryota</taxon>
        <taxon>Metazoa</taxon>
        <taxon>Ecdysozoa</taxon>
        <taxon>Arthropoda</taxon>
        <taxon>Crustacea</taxon>
        <taxon>Branchiopoda</taxon>
        <taxon>Anostraca</taxon>
        <taxon>Artemiidae</taxon>
        <taxon>Artemia</taxon>
    </lineage>
</organism>
<dbReference type="EMBL" id="JAVRJZ010006481">
    <property type="protein sequence ID" value="KAK2701212.1"/>
    <property type="molecule type" value="Genomic_DNA"/>
</dbReference>
<reference evidence="1" key="1">
    <citation type="submission" date="2023-07" db="EMBL/GenBank/DDBJ databases">
        <title>Chromosome-level genome assembly of Artemia franciscana.</title>
        <authorList>
            <person name="Jo E."/>
        </authorList>
    </citation>
    <scope>NUCLEOTIDE SEQUENCE</scope>
    <source>
        <tissue evidence="1">Whole body</tissue>
    </source>
</reference>
<proteinExistence type="predicted"/>